<sequence>MAKAAKINYIHYLYYPLLSMSDDELAAFRISDAQDRAWLFGEMGKVLETFGPAARAHVRSTLGFLAATNGAEDHWRNLIPHELPLGEVENRAGYLSELFLSLFHRIPVEEDWADVELSLDLPADGLRTNI</sequence>
<dbReference type="EMBL" id="JADUNP010000012">
    <property type="protein sequence ID" value="MBH1652143.1"/>
    <property type="molecule type" value="Genomic_DNA"/>
</dbReference>
<evidence type="ECO:0000313" key="1">
    <source>
        <dbReference type="EMBL" id="MBH1652143.1"/>
    </source>
</evidence>
<protein>
    <submittedName>
        <fullName evidence="1">Uncharacterized protein</fullName>
    </submittedName>
</protein>
<accession>A0A6B8J819</accession>
<evidence type="ECO:0000313" key="2">
    <source>
        <dbReference type="Proteomes" id="UP000625930"/>
    </source>
</evidence>
<proteinExistence type="predicted"/>
<dbReference type="AlphaFoldDB" id="A0A6B8J819"/>
<name>A0A6B8J819_STEMA</name>
<comment type="caution">
    <text evidence="1">The sequence shown here is derived from an EMBL/GenBank/DDBJ whole genome shotgun (WGS) entry which is preliminary data.</text>
</comment>
<organism evidence="1 2">
    <name type="scientific">Stenotrophomonas maltophilia</name>
    <name type="common">Pseudomonas maltophilia</name>
    <name type="synonym">Xanthomonas maltophilia</name>
    <dbReference type="NCBI Taxonomy" id="40324"/>
    <lineage>
        <taxon>Bacteria</taxon>
        <taxon>Pseudomonadati</taxon>
        <taxon>Pseudomonadota</taxon>
        <taxon>Gammaproteobacteria</taxon>
        <taxon>Lysobacterales</taxon>
        <taxon>Lysobacteraceae</taxon>
        <taxon>Stenotrophomonas</taxon>
        <taxon>Stenotrophomonas maltophilia group</taxon>
    </lineage>
</organism>
<gene>
    <name evidence="1" type="ORF">I5U67_08175</name>
</gene>
<reference evidence="1" key="1">
    <citation type="submission" date="2020-11" db="EMBL/GenBank/DDBJ databases">
        <title>Enhanced detection system for hospital associated transmission using whole genome sequencing surveillance.</title>
        <authorList>
            <person name="Harrison L.H."/>
            <person name="Van Tyne D."/>
            <person name="Marsh J.W."/>
            <person name="Griffith M.P."/>
            <person name="Snyder D.J."/>
            <person name="Cooper V.S."/>
            <person name="Mustapha M."/>
        </authorList>
    </citation>
    <scope>NUCLEOTIDE SEQUENCE</scope>
    <source>
        <strain evidence="1">STEN00091</strain>
    </source>
</reference>
<dbReference type="RefSeq" id="WP_154264343.1">
    <property type="nucleotide sequence ID" value="NZ_CP040438.1"/>
</dbReference>
<dbReference type="Proteomes" id="UP000625930">
    <property type="component" value="Unassembled WGS sequence"/>
</dbReference>